<dbReference type="RefSeq" id="WP_184831152.1">
    <property type="nucleotide sequence ID" value="NZ_BAAAVN010000005.1"/>
</dbReference>
<evidence type="ECO:0000256" key="1">
    <source>
        <dbReference type="SAM" id="MobiDB-lite"/>
    </source>
</evidence>
<keyword evidence="3" id="KW-1185">Reference proteome</keyword>
<name>A0A841DKT6_9ACTN</name>
<dbReference type="EMBL" id="JACHNF010000001">
    <property type="protein sequence ID" value="MBB5977290.1"/>
    <property type="molecule type" value="Genomic_DNA"/>
</dbReference>
<dbReference type="AlphaFoldDB" id="A0A841DKT6"/>
<gene>
    <name evidence="2" type="ORF">HDA44_000631</name>
</gene>
<dbReference type="Proteomes" id="UP000558997">
    <property type="component" value="Unassembled WGS sequence"/>
</dbReference>
<evidence type="ECO:0000313" key="2">
    <source>
        <dbReference type="EMBL" id="MBB5977290.1"/>
    </source>
</evidence>
<accession>A0A841DKT6</accession>
<reference evidence="2 3" key="1">
    <citation type="submission" date="2020-08" db="EMBL/GenBank/DDBJ databases">
        <title>Sequencing the genomes of 1000 actinobacteria strains.</title>
        <authorList>
            <person name="Klenk H.-P."/>
        </authorList>
    </citation>
    <scope>NUCLEOTIDE SEQUENCE [LARGE SCALE GENOMIC DNA]</scope>
    <source>
        <strain evidence="2 3">DSM 17294</strain>
    </source>
</reference>
<evidence type="ECO:0000313" key="3">
    <source>
        <dbReference type="Proteomes" id="UP000558997"/>
    </source>
</evidence>
<protein>
    <submittedName>
        <fullName evidence="2">Uncharacterized protein</fullName>
    </submittedName>
</protein>
<organism evidence="2 3">
    <name type="scientific">Kribbella solani</name>
    <dbReference type="NCBI Taxonomy" id="236067"/>
    <lineage>
        <taxon>Bacteria</taxon>
        <taxon>Bacillati</taxon>
        <taxon>Actinomycetota</taxon>
        <taxon>Actinomycetes</taxon>
        <taxon>Propionibacteriales</taxon>
        <taxon>Kribbellaceae</taxon>
        <taxon>Kribbella</taxon>
    </lineage>
</organism>
<sequence length="365" mass="41667">MRVLQLVDKPAWMNAVLEPIEVSDRLVKAHTAIVALRADKEHRLRFKGNVRQRALCLLDAIAKSASARGWEVTCPARNRDDHHPADLAVSITGHTYGLQVSENDDKVPHQPTAKEHRDFERWGYPRVPTYDKVPSGRLTIAVASGIPVRQSTFSDTKTINLAERRLRWQQVRDEAVAALREHNRAATLAAQAAQWRTRKRGWRSGVGIEPTTFSLSKGFSPQCLVRGHFRYELPGQATIRWILWGSDRFVRDRWRACVFRTLLVFLAARSSVNDVRTLGLESWNIQFLGHPQVQRLHRLVTLPLVPDNARLGRTGNQRTASFARRLPPRSEPSHDGRIGHVNEATFFRLRDLRRQVEDRPVPGRT</sequence>
<feature type="region of interest" description="Disordered" evidence="1">
    <location>
        <begin position="316"/>
        <end position="337"/>
    </location>
</feature>
<comment type="caution">
    <text evidence="2">The sequence shown here is derived from an EMBL/GenBank/DDBJ whole genome shotgun (WGS) entry which is preliminary data.</text>
</comment>
<proteinExistence type="predicted"/>